<evidence type="ECO:0000313" key="1">
    <source>
        <dbReference type="EMBL" id="GAA3757740.1"/>
    </source>
</evidence>
<protein>
    <recommendedName>
        <fullName evidence="3">DUF2931 family protein</fullName>
    </recommendedName>
</protein>
<dbReference type="Proteomes" id="UP001500748">
    <property type="component" value="Unassembled WGS sequence"/>
</dbReference>
<sequence length="363" mass="41964">MDKLIKIAVSTVFLLLFIQIIQCQMKKNLPEFGVEISAPDNKYRITPIFDKIKTLEDVPAGLPYGSSSGSWGDSGSTWTPQHGTPVGADITYYSRYEDIYYRLNVDFPVDTIKDYMERAYARLDDLNGETHEYKRLGRGHESSSGKSYDSFSTLVFGFAPKGMVVVWLNFGITRIELGRYQANVITDSAVIEKTKKKYLASYRISSERYDEAAKEYFLSDASPKKWDNYRNRYHWRPVVHAENPKLELIQIQMNYYNGEAETMLRPWVSDSYYKERAVPSEINVVWLTSKNEADKKQAFIYLNWEKANEAFKNAGNKIDLQIKISKTNTIEILLNGHPFEAESIRVFDWSPSMIHGMMYKNVK</sequence>
<dbReference type="InterPro" id="IPR021326">
    <property type="entry name" value="DUF2931"/>
</dbReference>
<dbReference type="EMBL" id="BAABDU010000002">
    <property type="protein sequence ID" value="GAA3757740.1"/>
    <property type="molecule type" value="Genomic_DNA"/>
</dbReference>
<evidence type="ECO:0000313" key="2">
    <source>
        <dbReference type="Proteomes" id="UP001500748"/>
    </source>
</evidence>
<proteinExistence type="predicted"/>
<name>A0ABP7G7H2_9FLAO</name>
<accession>A0ABP7G7H2</accession>
<gene>
    <name evidence="1" type="ORF">GCM10022423_05150</name>
</gene>
<reference evidence="2" key="1">
    <citation type="journal article" date="2019" name="Int. J. Syst. Evol. Microbiol.">
        <title>The Global Catalogue of Microorganisms (GCM) 10K type strain sequencing project: providing services to taxonomists for standard genome sequencing and annotation.</title>
        <authorList>
            <consortium name="The Broad Institute Genomics Platform"/>
            <consortium name="The Broad Institute Genome Sequencing Center for Infectious Disease"/>
            <person name="Wu L."/>
            <person name="Ma J."/>
        </authorList>
    </citation>
    <scope>NUCLEOTIDE SEQUENCE [LARGE SCALE GENOMIC DNA]</scope>
    <source>
        <strain evidence="2">JCM 17337</strain>
    </source>
</reference>
<comment type="caution">
    <text evidence="1">The sequence shown here is derived from an EMBL/GenBank/DDBJ whole genome shotgun (WGS) entry which is preliminary data.</text>
</comment>
<dbReference type="Pfam" id="PF11153">
    <property type="entry name" value="DUF2931"/>
    <property type="match status" value="1"/>
</dbReference>
<evidence type="ECO:0008006" key="3">
    <source>
        <dbReference type="Google" id="ProtNLM"/>
    </source>
</evidence>
<organism evidence="1 2">
    <name type="scientific">Flavobacterium ginsengiterrae</name>
    <dbReference type="NCBI Taxonomy" id="871695"/>
    <lineage>
        <taxon>Bacteria</taxon>
        <taxon>Pseudomonadati</taxon>
        <taxon>Bacteroidota</taxon>
        <taxon>Flavobacteriia</taxon>
        <taxon>Flavobacteriales</taxon>
        <taxon>Flavobacteriaceae</taxon>
        <taxon>Flavobacterium</taxon>
    </lineage>
</organism>
<keyword evidence="2" id="KW-1185">Reference proteome</keyword>